<evidence type="ECO:0000259" key="5">
    <source>
        <dbReference type="PROSITE" id="PS51848"/>
    </source>
</evidence>
<dbReference type="InterPro" id="IPR022735">
    <property type="entry name" value="bMERB_dom"/>
</dbReference>
<dbReference type="SMART" id="SM00033">
    <property type="entry name" value="CH"/>
    <property type="match status" value="1"/>
</dbReference>
<feature type="compositionally biased region" description="Polar residues" evidence="2">
    <location>
        <begin position="259"/>
        <end position="271"/>
    </location>
</feature>
<dbReference type="SMART" id="SM01203">
    <property type="entry name" value="DUF3585"/>
    <property type="match status" value="1"/>
</dbReference>
<reference evidence="7" key="1">
    <citation type="submission" date="2025-08" db="UniProtKB">
        <authorList>
            <consortium name="RefSeq"/>
        </authorList>
    </citation>
    <scope>IDENTIFICATION</scope>
</reference>
<dbReference type="PANTHER" id="PTHR23167:SF42">
    <property type="entry name" value="EH DOMAIN-BINDING PROTEIN 1-LIKE PROTEIN 1"/>
    <property type="match status" value="1"/>
</dbReference>
<feature type="compositionally biased region" description="Polar residues" evidence="2">
    <location>
        <begin position="476"/>
        <end position="489"/>
    </location>
</feature>
<dbReference type="RefSeq" id="XP_045546071.1">
    <property type="nucleotide sequence ID" value="XM_045690115.1"/>
</dbReference>
<dbReference type="GeneID" id="100380650"/>
<dbReference type="InterPro" id="IPR050540">
    <property type="entry name" value="F-actin_Monoox_Mical"/>
</dbReference>
<feature type="compositionally biased region" description="Polar residues" evidence="2">
    <location>
        <begin position="1072"/>
        <end position="1090"/>
    </location>
</feature>
<feature type="compositionally biased region" description="Low complexity" evidence="2">
    <location>
        <begin position="1049"/>
        <end position="1064"/>
    </location>
</feature>
<evidence type="ECO:0000313" key="6">
    <source>
        <dbReference type="Proteomes" id="UP001652741"/>
    </source>
</evidence>
<feature type="region of interest" description="Disordered" evidence="2">
    <location>
        <begin position="519"/>
        <end position="548"/>
    </location>
</feature>
<feature type="compositionally biased region" description="Polar residues" evidence="2">
    <location>
        <begin position="703"/>
        <end position="737"/>
    </location>
</feature>
<sequence>MTSVWKRLQRVGKKASKFQFVASYQELVLECTKKWQPDKVRVVWTRRNRRMCSKLHGWQPGIKNPYRGMVVWPVPENVDISLTLFRDPHSDVFEDKDWTFVIESETKGQRKVLAAVDVNMKKFASATPTQQDLTLKLKPLSVKVVEATLKLSLSCVFLREGKATDEDMQSLASLMSVKPTDIGNLDDFNESDEEEDRRSSAGASISKAAAAPLPPACPVPPPGRRPAPLKKPPVIEIQRELKTLTEEEYHSPTLGPKLSEQQTPSVSSETVPLTLRGDESPRSPRTAGTIRIANQQASAEKAVGLKDASTIKGSGQDGDPATGVPGPIHTEVSAELIPALPPPWPFSSRETEAPESTTHKQPSTNILGAFSADNTPLAEKKPDFKQKSNETKEVPSQPAKPEDNSASTPGEKPFSAEKPPLAELDLDDIIIEMPDPSVMASNLFLEDNADETSKVGAVKRSPFSTLMTEMDHQDGSVEQTADPESTGVPSSMALHVEHGPIDTKTLPEIGNITCGDAAEKHAKGLEQPVDKKQGKQSPVPHSPCLYDLNRSDEDKEIMKNMAALKAGPPRKDKEIIKSMAALKAGPPSKDKEMKMPIKAKRPSWAEEVMGSKENDKKQMDHQPRDEKASLLQADERKSATLEVQVNESVEESHSSEWNAAKVEAGVLEEHRRDDDCILKERSETAEGRQKSSDLAVPTRCSKKASQPSSPDTTTQGNIQGRIQGNSGSEEPQSNGQTPADKEVPYGQASDTVVPPRRSKKKLLPFPVVFQQVAPEASTPTADKDEAHGKDVFVLSLEMPGPLPSPGLVSSSKSLLEWCQEVTKGYKGVKVTNFNTSWRNGLAFCSILHHFYPDKIAFEALEPNDIKLNNKKAFDGFAALGISRLLEPSDMVLLSVPDRLIVMTYLSQIRTHFTGQELSVLQIEHNSSQSSYAVTEPSEGSDVDAAARFCARKLQEGSISLEDSATEQASKPNGSLVPPPRTKRVTKVEEKGSGAGDLDGGMGETQTPVPPPRSHTSAAKSGFGHVRDADLVKKRRLRLKSESMDEGDVVEQQSSTSKSTESAESVSDREVKNGSSESESRSPVQESSVPSQEEDTLRLQDTSQYVLSELQALETEQKHIDNRAGIVERRLRRLMESSSDRDEEEKLIQEWFTLVNKKNALIRRQDHLELLQEEQDLEKRFELLNRELRAMMANEEWQKTKAQQHREELLLQELVSLVNQRDELVRDLDAKERGAVEEDERLERGLELRRRNFSNKDKCVLQ</sequence>
<dbReference type="InterPro" id="IPR036872">
    <property type="entry name" value="CH_dom_sf"/>
</dbReference>
<feature type="compositionally biased region" description="Pro residues" evidence="2">
    <location>
        <begin position="212"/>
        <end position="231"/>
    </location>
</feature>
<evidence type="ECO:0000259" key="4">
    <source>
        <dbReference type="PROSITE" id="PS51840"/>
    </source>
</evidence>
<feature type="compositionally biased region" description="Basic and acidic residues" evidence="2">
    <location>
        <begin position="667"/>
        <end position="691"/>
    </location>
</feature>
<feature type="compositionally biased region" description="Basic and acidic residues" evidence="2">
    <location>
        <begin position="519"/>
        <end position="533"/>
    </location>
</feature>
<feature type="region of interest" description="Disordered" evidence="2">
    <location>
        <begin position="247"/>
        <end position="423"/>
    </location>
</feature>
<protein>
    <submittedName>
        <fullName evidence="7">EH domain-binding protein 1-like protein 1 isoform X7</fullName>
    </submittedName>
</protein>
<dbReference type="PROSITE" id="PS51840">
    <property type="entry name" value="C2_NT"/>
    <property type="match status" value="1"/>
</dbReference>
<feature type="compositionally biased region" description="Polar residues" evidence="2">
    <location>
        <begin position="354"/>
        <end position="366"/>
    </location>
</feature>
<dbReference type="Gene3D" id="1.10.418.10">
    <property type="entry name" value="Calponin-like domain"/>
    <property type="match status" value="1"/>
</dbReference>
<dbReference type="PROSITE" id="PS51848">
    <property type="entry name" value="BMERB"/>
    <property type="match status" value="1"/>
</dbReference>
<feature type="compositionally biased region" description="Polar residues" evidence="2">
    <location>
        <begin position="959"/>
        <end position="972"/>
    </location>
</feature>
<accession>A0ABM3CHM9</accession>
<feature type="coiled-coil region" evidence="1">
    <location>
        <begin position="1166"/>
        <end position="1193"/>
    </location>
</feature>
<evidence type="ECO:0000259" key="3">
    <source>
        <dbReference type="PROSITE" id="PS50021"/>
    </source>
</evidence>
<evidence type="ECO:0000256" key="1">
    <source>
        <dbReference type="SAM" id="Coils"/>
    </source>
</evidence>
<dbReference type="Proteomes" id="UP001652741">
    <property type="component" value="Chromosome ssa11"/>
</dbReference>
<feature type="domain" description="BMERB" evidence="5">
    <location>
        <begin position="1089"/>
        <end position="1243"/>
    </location>
</feature>
<dbReference type="SUPFAM" id="SSF47576">
    <property type="entry name" value="Calponin-homology domain, CH-domain"/>
    <property type="match status" value="1"/>
</dbReference>
<name>A0ABM3CHM9_SALSA</name>
<feature type="region of interest" description="Disordered" evidence="2">
    <location>
        <begin position="580"/>
        <end position="757"/>
    </location>
</feature>
<evidence type="ECO:0000313" key="7">
    <source>
        <dbReference type="RefSeq" id="XP_045546071.1"/>
    </source>
</evidence>
<dbReference type="Pfam" id="PF10358">
    <property type="entry name" value="NT-C2"/>
    <property type="match status" value="1"/>
</dbReference>
<feature type="domain" description="C2 NT-type" evidence="4">
    <location>
        <begin position="8"/>
        <end position="157"/>
    </location>
</feature>
<feature type="region of interest" description="Disordered" evidence="2">
    <location>
        <begin position="959"/>
        <end position="1098"/>
    </location>
</feature>
<feature type="compositionally biased region" description="Gly residues" evidence="2">
    <location>
        <begin position="992"/>
        <end position="1002"/>
    </location>
</feature>
<gene>
    <name evidence="7" type="primary">LOC100380650</name>
</gene>
<feature type="domain" description="Calponin-homology (CH)" evidence="3">
    <location>
        <begin position="808"/>
        <end position="913"/>
    </location>
</feature>
<keyword evidence="6" id="KW-1185">Reference proteome</keyword>
<dbReference type="InterPro" id="IPR001715">
    <property type="entry name" value="CH_dom"/>
</dbReference>
<dbReference type="Pfam" id="PF00307">
    <property type="entry name" value="CH"/>
    <property type="match status" value="1"/>
</dbReference>
<dbReference type="Pfam" id="PF12130">
    <property type="entry name" value="bMERB_dom"/>
    <property type="match status" value="1"/>
</dbReference>
<dbReference type="InterPro" id="IPR019448">
    <property type="entry name" value="NT-C2"/>
</dbReference>
<feature type="region of interest" description="Disordered" evidence="2">
    <location>
        <begin position="179"/>
        <end position="232"/>
    </location>
</feature>
<keyword evidence="1" id="KW-0175">Coiled coil</keyword>
<proteinExistence type="predicted"/>
<feature type="compositionally biased region" description="Basic and acidic residues" evidence="2">
    <location>
        <begin position="609"/>
        <end position="639"/>
    </location>
</feature>
<feature type="compositionally biased region" description="Low complexity" evidence="2">
    <location>
        <begin position="200"/>
        <end position="211"/>
    </location>
</feature>
<dbReference type="PROSITE" id="PS50021">
    <property type="entry name" value="CH"/>
    <property type="match status" value="1"/>
</dbReference>
<feature type="region of interest" description="Disordered" evidence="2">
    <location>
        <begin position="472"/>
        <end position="491"/>
    </location>
</feature>
<evidence type="ECO:0000256" key="2">
    <source>
        <dbReference type="SAM" id="MobiDB-lite"/>
    </source>
</evidence>
<dbReference type="PANTHER" id="PTHR23167">
    <property type="entry name" value="CALPONIN HOMOLOGY DOMAIN-CONTAINING PROTEIN DDB_G0272472-RELATED"/>
    <property type="match status" value="1"/>
</dbReference>
<organism evidence="6 7">
    <name type="scientific">Salmo salar</name>
    <name type="common">Atlantic salmon</name>
    <dbReference type="NCBI Taxonomy" id="8030"/>
    <lineage>
        <taxon>Eukaryota</taxon>
        <taxon>Metazoa</taxon>
        <taxon>Chordata</taxon>
        <taxon>Craniata</taxon>
        <taxon>Vertebrata</taxon>
        <taxon>Euteleostomi</taxon>
        <taxon>Actinopterygii</taxon>
        <taxon>Neopterygii</taxon>
        <taxon>Teleostei</taxon>
        <taxon>Protacanthopterygii</taxon>
        <taxon>Salmoniformes</taxon>
        <taxon>Salmonidae</taxon>
        <taxon>Salmoninae</taxon>
        <taxon>Salmo</taxon>
    </lineage>
</organism>
<feature type="compositionally biased region" description="Basic and acidic residues" evidence="2">
    <location>
        <begin position="378"/>
        <end position="393"/>
    </location>
</feature>